<evidence type="ECO:0000313" key="10">
    <source>
        <dbReference type="Proteomes" id="UP001276564"/>
    </source>
</evidence>
<proteinExistence type="predicted"/>
<evidence type="ECO:0000256" key="1">
    <source>
        <dbReference type="ARBA" id="ARBA00004141"/>
    </source>
</evidence>
<dbReference type="InterPro" id="IPR010432">
    <property type="entry name" value="RDD"/>
</dbReference>
<feature type="compositionally biased region" description="Pro residues" evidence="5">
    <location>
        <begin position="60"/>
        <end position="69"/>
    </location>
</feature>
<evidence type="ECO:0000259" key="8">
    <source>
        <dbReference type="Pfam" id="PF14237"/>
    </source>
</evidence>
<dbReference type="Proteomes" id="UP001276564">
    <property type="component" value="Unassembled WGS sequence"/>
</dbReference>
<feature type="transmembrane region" description="Helical" evidence="6">
    <location>
        <begin position="208"/>
        <end position="229"/>
    </location>
</feature>
<dbReference type="Pfam" id="PF14237">
    <property type="entry name" value="GYF_2"/>
    <property type="match status" value="1"/>
</dbReference>
<organism evidence="9 10">
    <name type="scientific">Mesorhizobium abyssinicae</name>
    <dbReference type="NCBI Taxonomy" id="1209958"/>
    <lineage>
        <taxon>Bacteria</taxon>
        <taxon>Pseudomonadati</taxon>
        <taxon>Pseudomonadota</taxon>
        <taxon>Alphaproteobacteria</taxon>
        <taxon>Hyphomicrobiales</taxon>
        <taxon>Phyllobacteriaceae</taxon>
        <taxon>Mesorhizobium</taxon>
    </lineage>
</organism>
<feature type="transmembrane region" description="Helical" evidence="6">
    <location>
        <begin position="121"/>
        <end position="143"/>
    </location>
</feature>
<gene>
    <name evidence="9" type="ORF">RFM23_20915</name>
</gene>
<dbReference type="RefSeq" id="WP_320321229.1">
    <property type="nucleotide sequence ID" value="NZ_JAVIIP010000011.1"/>
</dbReference>
<evidence type="ECO:0000256" key="4">
    <source>
        <dbReference type="ARBA" id="ARBA00023136"/>
    </source>
</evidence>
<keyword evidence="4 6" id="KW-0472">Membrane</keyword>
<evidence type="ECO:0000256" key="3">
    <source>
        <dbReference type="ARBA" id="ARBA00022989"/>
    </source>
</evidence>
<dbReference type="Pfam" id="PF06271">
    <property type="entry name" value="RDD"/>
    <property type="match status" value="1"/>
</dbReference>
<evidence type="ECO:0000259" key="7">
    <source>
        <dbReference type="Pfam" id="PF06271"/>
    </source>
</evidence>
<evidence type="ECO:0000256" key="2">
    <source>
        <dbReference type="ARBA" id="ARBA00022692"/>
    </source>
</evidence>
<keyword evidence="10" id="KW-1185">Reference proteome</keyword>
<comment type="caution">
    <text evidence="9">The sequence shown here is derived from an EMBL/GenBank/DDBJ whole genome shotgun (WGS) entry which is preliminary data.</text>
</comment>
<dbReference type="EMBL" id="JAVIIP010000011">
    <property type="protein sequence ID" value="MDX8540085.1"/>
    <property type="molecule type" value="Genomic_DNA"/>
</dbReference>
<evidence type="ECO:0000256" key="5">
    <source>
        <dbReference type="SAM" id="MobiDB-lite"/>
    </source>
</evidence>
<evidence type="ECO:0000313" key="9">
    <source>
        <dbReference type="EMBL" id="MDX8540085.1"/>
    </source>
</evidence>
<sequence length="428" mass="46545">MKQWHYAVRGQPSDSFTASEIEEFYRSGKLNAGSLIWADGMQQWKALGETEEFKHLCRPKLPPPLPPADQPEERNGAPDLLSEPAVKLAGDNEQLRLSIERSLRVEPAGPWSRYFARQFDLSVITTVLFTLTAIGLAYSNPVLFFKLNAIDSRGLFLIFLPAAHIANAVLISLFGNSMGKALFGIKAVPIQTGTRFSFSENVGRELRVWTSGLAFGIPLICLATMIPAFNKVKVGQPTSYDQGRGNVLAFSSSKARRGGAMLISIAVLLAIMISNSIDQQAQREASRPSSWTNPETSIPAAIPANWQYEKVSGPNGETLYAFTNTKSGVVAMLGEEKLPNESLYTYGAGLTKMLSSNISLGKWNASDIANVWVTSGAMINGNHPAKIFIAQKGSTFWRVILLDQLTSGNKDIAESDIVQALFSSAGVP</sequence>
<reference evidence="9 10" key="1">
    <citation type="submission" date="2023-08" db="EMBL/GenBank/DDBJ databases">
        <title>Implementing the SeqCode for naming new Mesorhizobium species isolated from Vachellia karroo root nodules.</title>
        <authorList>
            <person name="Van Lill M."/>
        </authorList>
    </citation>
    <scope>NUCLEOTIDE SEQUENCE [LARGE SCALE GENOMIC DNA]</scope>
    <source>
        <strain evidence="9 10">VK4B</strain>
    </source>
</reference>
<comment type="subcellular location">
    <subcellularLocation>
        <location evidence="1">Membrane</location>
        <topology evidence="1">Multi-pass membrane protein</topology>
    </subcellularLocation>
</comment>
<name>A0ABU5AS21_9HYPH</name>
<keyword evidence="2 6" id="KW-0812">Transmembrane</keyword>
<feature type="transmembrane region" description="Helical" evidence="6">
    <location>
        <begin position="258"/>
        <end position="277"/>
    </location>
</feature>
<accession>A0ABU5AS21</accession>
<protein>
    <submittedName>
        <fullName evidence="9">RDD family protein</fullName>
    </submittedName>
</protein>
<feature type="region of interest" description="Disordered" evidence="5">
    <location>
        <begin position="58"/>
        <end position="78"/>
    </location>
</feature>
<feature type="transmembrane region" description="Helical" evidence="6">
    <location>
        <begin position="155"/>
        <end position="175"/>
    </location>
</feature>
<feature type="domain" description="GYF" evidence="8">
    <location>
        <begin position="4"/>
        <end position="53"/>
    </location>
</feature>
<feature type="domain" description="RDD" evidence="7">
    <location>
        <begin position="108"/>
        <end position="231"/>
    </location>
</feature>
<keyword evidence="3 6" id="KW-1133">Transmembrane helix</keyword>
<evidence type="ECO:0000256" key="6">
    <source>
        <dbReference type="SAM" id="Phobius"/>
    </source>
</evidence>
<dbReference type="InterPro" id="IPR025640">
    <property type="entry name" value="GYF_2"/>
</dbReference>